<organism evidence="2 3">
    <name type="scientific">Agrobacterium tumefaciens</name>
    <dbReference type="NCBI Taxonomy" id="358"/>
    <lineage>
        <taxon>Bacteria</taxon>
        <taxon>Pseudomonadati</taxon>
        <taxon>Pseudomonadota</taxon>
        <taxon>Alphaproteobacteria</taxon>
        <taxon>Hyphomicrobiales</taxon>
        <taxon>Rhizobiaceae</taxon>
        <taxon>Rhizobium/Agrobacterium group</taxon>
        <taxon>Agrobacterium</taxon>
        <taxon>Agrobacterium tumefaciens complex</taxon>
    </lineage>
</organism>
<keyword evidence="1" id="KW-1133">Transmembrane helix</keyword>
<reference evidence="2 3" key="1">
    <citation type="submission" date="2014-12" db="EMBL/GenBank/DDBJ databases">
        <title>16Stimator: statistical estimation of ribosomal gene copy numbers from draft genome assemblies.</title>
        <authorList>
            <person name="Perisin M.A."/>
            <person name="Vetter M."/>
            <person name="Gilbert J.A."/>
            <person name="Bergelson J."/>
        </authorList>
    </citation>
    <scope>NUCLEOTIDE SEQUENCE [LARGE SCALE GENOMIC DNA]</scope>
    <source>
        <strain evidence="2 3">MEJ076</strain>
    </source>
</reference>
<accession>A0A0D0IXR3</accession>
<name>A0A0D0IXR3_AGRTU</name>
<evidence type="ECO:0000256" key="1">
    <source>
        <dbReference type="SAM" id="Phobius"/>
    </source>
</evidence>
<dbReference type="Proteomes" id="UP000035017">
    <property type="component" value="Unassembled WGS sequence"/>
</dbReference>
<gene>
    <name evidence="2" type="ORF">RU07_23265</name>
</gene>
<evidence type="ECO:0000313" key="3">
    <source>
        <dbReference type="Proteomes" id="UP000035017"/>
    </source>
</evidence>
<proteinExistence type="predicted"/>
<keyword evidence="1" id="KW-0812">Transmembrane</keyword>
<dbReference type="EMBL" id="JXQV01000051">
    <property type="protein sequence ID" value="KIP97982.1"/>
    <property type="molecule type" value="Genomic_DNA"/>
</dbReference>
<feature type="transmembrane region" description="Helical" evidence="1">
    <location>
        <begin position="6"/>
        <end position="26"/>
    </location>
</feature>
<dbReference type="AlphaFoldDB" id="A0A0D0IXR3"/>
<comment type="caution">
    <text evidence="2">The sequence shown here is derived from an EMBL/GenBank/DDBJ whole genome shotgun (WGS) entry which is preliminary data.</text>
</comment>
<protein>
    <submittedName>
        <fullName evidence="2">Uncharacterized protein</fullName>
    </submittedName>
</protein>
<keyword evidence="1" id="KW-0472">Membrane</keyword>
<sequence length="67" mass="7710">MNSESFGSASAIIPLLLIMVIYVMSIRRSKRNMGEMMRINEALLNANLEMVKRLQNIEALLQKDRQD</sequence>
<evidence type="ECO:0000313" key="2">
    <source>
        <dbReference type="EMBL" id="KIP97982.1"/>
    </source>
</evidence>